<evidence type="ECO:0000256" key="1">
    <source>
        <dbReference type="ARBA" id="ARBA00006739"/>
    </source>
</evidence>
<dbReference type="PANTHER" id="PTHR43630">
    <property type="entry name" value="POLY-BETA-1,6-N-ACETYL-D-GLUCOSAMINE SYNTHASE"/>
    <property type="match status" value="1"/>
</dbReference>
<dbReference type="STRING" id="1387353.BSF38_01353"/>
<dbReference type="PANTHER" id="PTHR43630:SF1">
    <property type="entry name" value="POLY-BETA-1,6-N-ACETYL-D-GLUCOSAMINE SYNTHASE"/>
    <property type="match status" value="1"/>
</dbReference>
<dbReference type="CDD" id="cd06439">
    <property type="entry name" value="CESA_like_1"/>
    <property type="match status" value="1"/>
</dbReference>
<dbReference type="OrthoDB" id="9766299at2"/>
<protein>
    <submittedName>
        <fullName evidence="5">GT2 family glycosyltransferase</fullName>
    </submittedName>
</protein>
<dbReference type="GO" id="GO:0016757">
    <property type="term" value="F:glycosyltransferase activity"/>
    <property type="evidence" value="ECO:0007669"/>
    <property type="project" value="UniProtKB-KW"/>
</dbReference>
<dbReference type="EMBL" id="CP019082">
    <property type="protein sequence ID" value="APW59892.1"/>
    <property type="molecule type" value="Genomic_DNA"/>
</dbReference>
<organism evidence="5 6">
    <name type="scientific">Paludisphaera borealis</name>
    <dbReference type="NCBI Taxonomy" id="1387353"/>
    <lineage>
        <taxon>Bacteria</taxon>
        <taxon>Pseudomonadati</taxon>
        <taxon>Planctomycetota</taxon>
        <taxon>Planctomycetia</taxon>
        <taxon>Isosphaerales</taxon>
        <taxon>Isosphaeraceae</taxon>
        <taxon>Paludisphaera</taxon>
    </lineage>
</organism>
<keyword evidence="4" id="KW-0472">Membrane</keyword>
<keyword evidence="4" id="KW-1133">Transmembrane helix</keyword>
<sequence>MEALTIAVLLFWACAALIFYAYLGYPIVIWALSRVFGRPPTPPAGDDGEWPLVSLLIPAFNEEVVLSDRLQNALAMDYPVGKLEIVVGSDGSTDATAAIARAYAGRGVRLMEYDLRRGKATILNESMPELSGEIVLMSDANTLLDPAALRKLVRWFRDPTVGTVCGRLLLIDPAEGRNVDGLYWKYETFIKQCENRLGALLGANGGIYATRKALYYPIPATTTVDDLVIPLRAKLKTGCRIVYEAEAIAREETAPDINGEFRRRARNGTGDLRSLEILWPLLNPIWGWTAFTFFSHKVLRLACPFLLLILLGSSLLLRDHPLYQAALIGQVGFYLVSLLAGRLPPRPRAFKFLRLTTMFVGMNLALMVGFWRWIWGTQKGTWRPTGRHGQRA</sequence>
<evidence type="ECO:0000313" key="5">
    <source>
        <dbReference type="EMBL" id="APW59892.1"/>
    </source>
</evidence>
<evidence type="ECO:0000313" key="6">
    <source>
        <dbReference type="Proteomes" id="UP000186309"/>
    </source>
</evidence>
<dbReference type="KEGG" id="pbor:BSF38_01353"/>
<dbReference type="SUPFAM" id="SSF53448">
    <property type="entry name" value="Nucleotide-diphospho-sugar transferases"/>
    <property type="match status" value="1"/>
</dbReference>
<feature type="transmembrane region" description="Helical" evidence="4">
    <location>
        <begin position="6"/>
        <end position="32"/>
    </location>
</feature>
<name>A0A1U7CLS9_9BACT</name>
<dbReference type="Gene3D" id="3.90.550.10">
    <property type="entry name" value="Spore Coat Polysaccharide Biosynthesis Protein SpsA, Chain A"/>
    <property type="match status" value="1"/>
</dbReference>
<dbReference type="AlphaFoldDB" id="A0A1U7CLS9"/>
<feature type="transmembrane region" description="Helical" evidence="4">
    <location>
        <begin position="352"/>
        <end position="374"/>
    </location>
</feature>
<evidence type="ECO:0000256" key="2">
    <source>
        <dbReference type="ARBA" id="ARBA00022676"/>
    </source>
</evidence>
<evidence type="ECO:0000256" key="4">
    <source>
        <dbReference type="SAM" id="Phobius"/>
    </source>
</evidence>
<keyword evidence="4" id="KW-0812">Transmembrane</keyword>
<comment type="similarity">
    <text evidence="1">Belongs to the glycosyltransferase 2 family.</text>
</comment>
<feature type="transmembrane region" description="Helical" evidence="4">
    <location>
        <begin position="322"/>
        <end position="340"/>
    </location>
</feature>
<keyword evidence="6" id="KW-1185">Reference proteome</keyword>
<gene>
    <name evidence="5" type="ORF">BSF38_01353</name>
</gene>
<keyword evidence="3 5" id="KW-0808">Transferase</keyword>
<accession>A0A1U7CLS9</accession>
<dbReference type="Pfam" id="PF13641">
    <property type="entry name" value="Glyco_tranf_2_3"/>
    <property type="match status" value="1"/>
</dbReference>
<feature type="transmembrane region" description="Helical" evidence="4">
    <location>
        <begin position="298"/>
        <end position="316"/>
    </location>
</feature>
<keyword evidence="2" id="KW-0328">Glycosyltransferase</keyword>
<reference evidence="6" key="1">
    <citation type="submission" date="2016-12" db="EMBL/GenBank/DDBJ databases">
        <title>Comparative genomics of four Isosphaeraceae planctomycetes: a common pool of plasmids and glycoside hydrolase genes.</title>
        <authorList>
            <person name="Ivanova A."/>
        </authorList>
    </citation>
    <scope>NUCLEOTIDE SEQUENCE [LARGE SCALE GENOMIC DNA]</scope>
    <source>
        <strain evidence="6">PX4</strain>
    </source>
</reference>
<dbReference type="Proteomes" id="UP000186309">
    <property type="component" value="Chromosome"/>
</dbReference>
<dbReference type="RefSeq" id="WP_076344152.1">
    <property type="nucleotide sequence ID" value="NZ_CP019082.1"/>
</dbReference>
<proteinExistence type="inferred from homology"/>
<evidence type="ECO:0000256" key="3">
    <source>
        <dbReference type="ARBA" id="ARBA00022679"/>
    </source>
</evidence>
<dbReference type="InterPro" id="IPR029044">
    <property type="entry name" value="Nucleotide-diphossugar_trans"/>
</dbReference>